<dbReference type="PANTHER" id="PTHR30250:SF11">
    <property type="entry name" value="O-ANTIGEN TRANSPORTER-RELATED"/>
    <property type="match status" value="1"/>
</dbReference>
<dbReference type="Pfam" id="PF01943">
    <property type="entry name" value="Polysacc_synt"/>
    <property type="match status" value="1"/>
</dbReference>
<dbReference type="Proteomes" id="UP000176429">
    <property type="component" value="Unassembled WGS sequence"/>
</dbReference>
<accession>A0A1G2NZ73</accession>
<dbReference type="InterPro" id="IPR050833">
    <property type="entry name" value="Poly_Biosynth_Transport"/>
</dbReference>
<evidence type="ECO:0000256" key="1">
    <source>
        <dbReference type="ARBA" id="ARBA00004651"/>
    </source>
</evidence>
<evidence type="ECO:0008006" key="9">
    <source>
        <dbReference type="Google" id="ProtNLM"/>
    </source>
</evidence>
<name>A0A1G2NZ73_9BACT</name>
<feature type="transmembrane region" description="Helical" evidence="6">
    <location>
        <begin position="340"/>
        <end position="363"/>
    </location>
</feature>
<reference evidence="7 8" key="1">
    <citation type="journal article" date="2016" name="Nat. Commun.">
        <title>Thousands of microbial genomes shed light on interconnected biogeochemical processes in an aquifer system.</title>
        <authorList>
            <person name="Anantharaman K."/>
            <person name="Brown C.T."/>
            <person name="Hug L.A."/>
            <person name="Sharon I."/>
            <person name="Castelle C.J."/>
            <person name="Probst A.J."/>
            <person name="Thomas B.C."/>
            <person name="Singh A."/>
            <person name="Wilkins M.J."/>
            <person name="Karaoz U."/>
            <person name="Brodie E.L."/>
            <person name="Williams K.H."/>
            <person name="Hubbard S.S."/>
            <person name="Banfield J.F."/>
        </authorList>
    </citation>
    <scope>NUCLEOTIDE SEQUENCE [LARGE SCALE GENOMIC DNA]</scope>
</reference>
<evidence type="ECO:0000313" key="7">
    <source>
        <dbReference type="EMBL" id="OHA41396.1"/>
    </source>
</evidence>
<keyword evidence="4 6" id="KW-1133">Transmembrane helix</keyword>
<keyword evidence="5 6" id="KW-0472">Membrane</keyword>
<evidence type="ECO:0000313" key="8">
    <source>
        <dbReference type="Proteomes" id="UP000176429"/>
    </source>
</evidence>
<evidence type="ECO:0000256" key="3">
    <source>
        <dbReference type="ARBA" id="ARBA00022692"/>
    </source>
</evidence>
<proteinExistence type="predicted"/>
<comment type="subcellular location">
    <subcellularLocation>
        <location evidence="1">Cell membrane</location>
        <topology evidence="1">Multi-pass membrane protein</topology>
    </subcellularLocation>
</comment>
<comment type="caution">
    <text evidence="7">The sequence shown here is derived from an EMBL/GenBank/DDBJ whole genome shotgun (WGS) entry which is preliminary data.</text>
</comment>
<dbReference type="PANTHER" id="PTHR30250">
    <property type="entry name" value="PST FAMILY PREDICTED COLANIC ACID TRANSPORTER"/>
    <property type="match status" value="1"/>
</dbReference>
<evidence type="ECO:0000256" key="6">
    <source>
        <dbReference type="SAM" id="Phobius"/>
    </source>
</evidence>
<feature type="transmembrane region" description="Helical" evidence="6">
    <location>
        <begin position="375"/>
        <end position="393"/>
    </location>
</feature>
<feature type="transmembrane region" description="Helical" evidence="6">
    <location>
        <begin position="162"/>
        <end position="179"/>
    </location>
</feature>
<feature type="transmembrane region" description="Helical" evidence="6">
    <location>
        <begin position="124"/>
        <end position="150"/>
    </location>
</feature>
<protein>
    <recommendedName>
        <fullName evidence="9">Polysaccharide biosynthesis protein C-terminal domain-containing protein</fullName>
    </recommendedName>
</protein>
<dbReference type="AlphaFoldDB" id="A0A1G2NZ73"/>
<dbReference type="InterPro" id="IPR002797">
    <property type="entry name" value="Polysacc_synth"/>
</dbReference>
<keyword evidence="2" id="KW-1003">Cell membrane</keyword>
<sequence>MDKGADFSFSKKFLSGESHYAFWDLVSKGIGLLNTFLIITSLTIYQYGVFQLLLAFYAVLSGISGLGSGAIGNDIMRLVGEGKEGSAKRLFLEYASIRMAAAVLISLAIFVGGDLLAVKYKPDFIAVVRLLPIILLLEVVFTTVKSLLVIRLRFGLVASRSTVYKLAQAVVLSYFFFFSNLSVRGVIISMIAGSVFSTLVLLRPIIKSCEPWRGRKYVREKTVLGIFKSYGKWEVFQQFISKLSSYIQPWAIKFFISTEAVAIYSVAQMMLSVVSGFSPTKTISALVPLKMSDSSMVQKIYTYALKYVGIFLVGLGLAAGLAAGPFVGLAFPKYVVSLPFFYFLLLSIPISVFNNVTAGFLIVFRRQKFLFLQKVIKLVIGIPLYFLLLPLFGLWGMPVQGITVSVVLAVSTYLYVKKYGVGVKIYWEEIFSFKEEDKVFLRNVISHILSSVKNKFSFLKN</sequence>
<evidence type="ECO:0000256" key="2">
    <source>
        <dbReference type="ARBA" id="ARBA00022475"/>
    </source>
</evidence>
<feature type="transmembrane region" description="Helical" evidence="6">
    <location>
        <begin position="21"/>
        <end position="44"/>
    </location>
</feature>
<feature type="transmembrane region" description="Helical" evidence="6">
    <location>
        <begin position="399"/>
        <end position="416"/>
    </location>
</feature>
<keyword evidence="3 6" id="KW-0812">Transmembrane</keyword>
<dbReference type="GO" id="GO:0005886">
    <property type="term" value="C:plasma membrane"/>
    <property type="evidence" value="ECO:0007669"/>
    <property type="project" value="UniProtKB-SubCell"/>
</dbReference>
<dbReference type="EMBL" id="MHSH01000028">
    <property type="protein sequence ID" value="OHA41396.1"/>
    <property type="molecule type" value="Genomic_DNA"/>
</dbReference>
<evidence type="ECO:0000256" key="5">
    <source>
        <dbReference type="ARBA" id="ARBA00023136"/>
    </source>
</evidence>
<feature type="transmembrane region" description="Helical" evidence="6">
    <location>
        <begin position="91"/>
        <end position="112"/>
    </location>
</feature>
<organism evidence="7 8">
    <name type="scientific">Candidatus Taylorbacteria bacterium RIFCSPLOWO2_02_FULL_46_40</name>
    <dbReference type="NCBI Taxonomy" id="1802329"/>
    <lineage>
        <taxon>Bacteria</taxon>
        <taxon>Candidatus Tayloriibacteriota</taxon>
    </lineage>
</organism>
<evidence type="ECO:0000256" key="4">
    <source>
        <dbReference type="ARBA" id="ARBA00022989"/>
    </source>
</evidence>
<feature type="transmembrane region" description="Helical" evidence="6">
    <location>
        <begin position="185"/>
        <end position="206"/>
    </location>
</feature>
<feature type="transmembrane region" description="Helical" evidence="6">
    <location>
        <begin position="304"/>
        <end position="328"/>
    </location>
</feature>
<gene>
    <name evidence="7" type="ORF">A3H68_03815</name>
</gene>
<feature type="transmembrane region" description="Helical" evidence="6">
    <location>
        <begin position="50"/>
        <end position="71"/>
    </location>
</feature>